<dbReference type="InterPro" id="IPR036237">
    <property type="entry name" value="Xyl_isomerase-like_sf"/>
</dbReference>
<comment type="caution">
    <text evidence="2">The sequence shown here is derived from an EMBL/GenBank/DDBJ whole genome shotgun (WGS) entry which is preliminary data.</text>
</comment>
<evidence type="ECO:0000313" key="2">
    <source>
        <dbReference type="EMBL" id="GLR19915.1"/>
    </source>
</evidence>
<dbReference type="Proteomes" id="UP001156666">
    <property type="component" value="Unassembled WGS sequence"/>
</dbReference>
<reference evidence="2" key="2">
    <citation type="submission" date="2023-01" db="EMBL/GenBank/DDBJ databases">
        <title>Draft genome sequence of Portibacter lacus strain NBRC 108769.</title>
        <authorList>
            <person name="Sun Q."/>
            <person name="Mori K."/>
        </authorList>
    </citation>
    <scope>NUCLEOTIDE SEQUENCE</scope>
    <source>
        <strain evidence="2">NBRC 108769</strain>
    </source>
</reference>
<sequence>MKISLLIIIAIFFSPFLIAQNEINSQVDRLHQYAGHWVSSLHSETDSISQFPLIKMNNNSKLGNQSLQVEVLQYQDGTYKSILTELISYDTKSDQIIALGQNTEGVVFRGSGRFLDERKWKMQDVDMLGDFYMKVEFDFESLTNVMVEGFDESGKSLWKTRYIKANPKDKNIGIQLVSVQQEMLTSPKETLSALGRMGYSFVETFVYDKGLFYGMTPKEFRKVVEDHGMQFLGSMTFHHLPNSGAWENAMEWWSKCIADHLDAGVAYLTTSNNQLHSVKTIAELKRYCEYYNAIGKLCKEKGLTFAFHNHADEFGMVEGVRIYDFLLENTDPEYVYFQADIYWMHVGGVRPVDYFQKHPDRFISWHIKDYKELGASGKINWMELFHHPNFNVPKYQVAEVEKFSYPPLYSVQLAWEYLYHNILN</sequence>
<name>A0AA37SVB2_9BACT</name>
<feature type="domain" description="Xylose isomerase-like TIM barrel" evidence="1">
    <location>
        <begin position="195"/>
        <end position="385"/>
    </location>
</feature>
<dbReference type="RefSeq" id="WP_235293442.1">
    <property type="nucleotide sequence ID" value="NZ_BSOH01000037.1"/>
</dbReference>
<dbReference type="Pfam" id="PF01261">
    <property type="entry name" value="AP_endonuc_2"/>
    <property type="match status" value="1"/>
</dbReference>
<dbReference type="AlphaFoldDB" id="A0AA37SVB2"/>
<proteinExistence type="predicted"/>
<organism evidence="2 3">
    <name type="scientific">Portibacter lacus</name>
    <dbReference type="NCBI Taxonomy" id="1099794"/>
    <lineage>
        <taxon>Bacteria</taxon>
        <taxon>Pseudomonadati</taxon>
        <taxon>Bacteroidota</taxon>
        <taxon>Saprospiria</taxon>
        <taxon>Saprospirales</taxon>
        <taxon>Haliscomenobacteraceae</taxon>
        <taxon>Portibacter</taxon>
    </lineage>
</organism>
<protein>
    <recommendedName>
        <fullName evidence="1">Xylose isomerase-like TIM barrel domain-containing protein</fullName>
    </recommendedName>
</protein>
<dbReference type="PANTHER" id="PTHR12110">
    <property type="entry name" value="HYDROXYPYRUVATE ISOMERASE"/>
    <property type="match status" value="1"/>
</dbReference>
<reference evidence="2" key="1">
    <citation type="journal article" date="2014" name="Int. J. Syst. Evol. Microbiol.">
        <title>Complete genome sequence of Corynebacterium casei LMG S-19264T (=DSM 44701T), isolated from a smear-ripened cheese.</title>
        <authorList>
            <consortium name="US DOE Joint Genome Institute (JGI-PGF)"/>
            <person name="Walter F."/>
            <person name="Albersmeier A."/>
            <person name="Kalinowski J."/>
            <person name="Ruckert C."/>
        </authorList>
    </citation>
    <scope>NUCLEOTIDE SEQUENCE</scope>
    <source>
        <strain evidence="2">NBRC 108769</strain>
    </source>
</reference>
<dbReference type="InterPro" id="IPR050312">
    <property type="entry name" value="IolE/XylAMocC-like"/>
</dbReference>
<gene>
    <name evidence="2" type="ORF">GCM10007940_45310</name>
</gene>
<dbReference type="InterPro" id="IPR013022">
    <property type="entry name" value="Xyl_isomerase-like_TIM-brl"/>
</dbReference>
<evidence type="ECO:0000313" key="3">
    <source>
        <dbReference type="Proteomes" id="UP001156666"/>
    </source>
</evidence>
<dbReference type="SUPFAM" id="SSF51658">
    <property type="entry name" value="Xylose isomerase-like"/>
    <property type="match status" value="1"/>
</dbReference>
<dbReference type="PANTHER" id="PTHR12110:SF41">
    <property type="entry name" value="INOSOSE DEHYDRATASE"/>
    <property type="match status" value="1"/>
</dbReference>
<keyword evidence="3" id="KW-1185">Reference proteome</keyword>
<evidence type="ECO:0000259" key="1">
    <source>
        <dbReference type="Pfam" id="PF01261"/>
    </source>
</evidence>
<accession>A0AA37SVB2</accession>
<dbReference type="EMBL" id="BSOH01000037">
    <property type="protein sequence ID" value="GLR19915.1"/>
    <property type="molecule type" value="Genomic_DNA"/>
</dbReference>
<dbReference type="Gene3D" id="3.20.20.150">
    <property type="entry name" value="Divalent-metal-dependent TIM barrel enzymes"/>
    <property type="match status" value="1"/>
</dbReference>